<dbReference type="OrthoDB" id="9179784at2"/>
<sequence>MSVRLDRIGILVAGMHRSGTSAITGCLESLGVALGTGLLPPGSDNPKGYFESERAVRIDDALLAGLDRRWDDARALPAGWTETAVATSALAEIAALLQDEFPAEPVFAIKDPRLSRLLPVWLDALRRTGSTPRVVLVVRHPSEVAASIQKRNGWSPAVSELLWLRHMLAAERDSRGVRRVAVTYDQLIDRPLQTMTAALGALGVEVDGRGDVLDAFVSAGDRHFEGGEGAASGTGLTEIATGVYKDCVAMAGGQDVPPAAFDRHAQALETLLSSTGPLVDGLGGMALAFARRVEEAEAELATVRSSLEAQLAWSKSAVEARERLNAELARVQSELAAQVSWSESAVAERERLHAAVAELRSNLTAQTQWSEHAVDERDRLNAALAKLRSDLTAQIAWSESAVVEREKMHETIAQLRSDLAAQVRWSEESMAVREQLRAELAEASVELDATRLEAQQSRQHFEAREAALASDADCLRRRLERYESSLFGKLHRRWVDRNSQDTPDTN</sequence>
<reference evidence="1 2" key="1">
    <citation type="submission" date="2019-03" db="EMBL/GenBank/DDBJ databases">
        <title>Luteimonas zhaokaii sp.nov., isolated from the rectal contents of Plateau pika in Yushu, Qinghai Province, China.</title>
        <authorList>
            <person name="Zhang G."/>
        </authorList>
    </citation>
    <scope>NUCLEOTIDE SEQUENCE [LARGE SCALE GENOMIC DNA]</scope>
    <source>
        <strain evidence="1 2">THG-MD21</strain>
    </source>
</reference>
<dbReference type="EMBL" id="SMTG01000005">
    <property type="protein sequence ID" value="TDK29987.1"/>
    <property type="molecule type" value="Genomic_DNA"/>
</dbReference>
<dbReference type="Gene3D" id="3.40.50.300">
    <property type="entry name" value="P-loop containing nucleotide triphosphate hydrolases"/>
    <property type="match status" value="1"/>
</dbReference>
<dbReference type="SUPFAM" id="SSF52540">
    <property type="entry name" value="P-loop containing nucleoside triphosphate hydrolases"/>
    <property type="match status" value="1"/>
</dbReference>
<dbReference type="InterPro" id="IPR027417">
    <property type="entry name" value="P-loop_NTPase"/>
</dbReference>
<dbReference type="Pfam" id="PF13469">
    <property type="entry name" value="Sulfotransfer_3"/>
    <property type="match status" value="1"/>
</dbReference>
<dbReference type="Proteomes" id="UP000295543">
    <property type="component" value="Unassembled WGS sequence"/>
</dbReference>
<keyword evidence="2" id="KW-1185">Reference proteome</keyword>
<comment type="caution">
    <text evidence="1">The sequence shown here is derived from an EMBL/GenBank/DDBJ whole genome shotgun (WGS) entry which is preliminary data.</text>
</comment>
<name>A0A4R5U7M9_9GAMM</name>
<evidence type="ECO:0000313" key="2">
    <source>
        <dbReference type="Proteomes" id="UP000295543"/>
    </source>
</evidence>
<accession>A0A4R5U7M9</accession>
<proteinExistence type="predicted"/>
<protein>
    <recommendedName>
        <fullName evidence="3">Sulfotransferase family protein</fullName>
    </recommendedName>
</protein>
<dbReference type="RefSeq" id="WP_133394180.1">
    <property type="nucleotide sequence ID" value="NZ_SMTG01000005.1"/>
</dbReference>
<gene>
    <name evidence="1" type="ORF">E2F49_12340</name>
</gene>
<dbReference type="AlphaFoldDB" id="A0A4R5U7M9"/>
<evidence type="ECO:0000313" key="1">
    <source>
        <dbReference type="EMBL" id="TDK29987.1"/>
    </source>
</evidence>
<organism evidence="1 2">
    <name type="scientific">Luteimonas terrae</name>
    <dbReference type="NCBI Taxonomy" id="1530191"/>
    <lineage>
        <taxon>Bacteria</taxon>
        <taxon>Pseudomonadati</taxon>
        <taxon>Pseudomonadota</taxon>
        <taxon>Gammaproteobacteria</taxon>
        <taxon>Lysobacterales</taxon>
        <taxon>Lysobacteraceae</taxon>
        <taxon>Luteimonas</taxon>
    </lineage>
</organism>
<evidence type="ECO:0008006" key="3">
    <source>
        <dbReference type="Google" id="ProtNLM"/>
    </source>
</evidence>